<dbReference type="GO" id="GO:0016705">
    <property type="term" value="F:oxidoreductase activity, acting on paired donors, with incorporation or reduction of molecular oxygen"/>
    <property type="evidence" value="ECO:0007669"/>
    <property type="project" value="InterPro"/>
</dbReference>
<dbReference type="PIRSF" id="PIRSF000047">
    <property type="entry name" value="Cytochrome_CYPVIIA1"/>
    <property type="match status" value="1"/>
</dbReference>
<dbReference type="Pfam" id="PF00067">
    <property type="entry name" value="p450"/>
    <property type="match status" value="1"/>
</dbReference>
<feature type="binding site" description="axial binding residue" evidence="14">
    <location>
        <position position="403"/>
    </location>
    <ligand>
        <name>heme</name>
        <dbReference type="ChEBI" id="CHEBI:30413"/>
    </ligand>
    <ligandPart>
        <name>Fe</name>
        <dbReference type="ChEBI" id="CHEBI:18248"/>
    </ligandPart>
</feature>
<feature type="binding site" evidence="15">
    <location>
        <position position="354"/>
    </location>
    <ligand>
        <name>substrate</name>
    </ligand>
</feature>
<dbReference type="GO" id="GO:0005506">
    <property type="term" value="F:iron ion binding"/>
    <property type="evidence" value="ECO:0007669"/>
    <property type="project" value="InterPro"/>
</dbReference>
<keyword evidence="6 13" id="KW-0479">Metal-binding</keyword>
<dbReference type="AlphaFoldDB" id="A0A2T7NTK9"/>
<comment type="subcellular location">
    <subcellularLocation>
        <location evidence="2 13">Endoplasmic reticulum membrane</location>
    </subcellularLocation>
</comment>
<keyword evidence="11 13" id="KW-0472">Membrane</keyword>
<dbReference type="PRINTS" id="PR00465">
    <property type="entry name" value="EP450IV"/>
</dbReference>
<keyword evidence="9 13" id="KW-0408">Iron</keyword>
<name>A0A2T7NTK9_POMCA</name>
<evidence type="ECO:0000256" key="8">
    <source>
        <dbReference type="ARBA" id="ARBA00023002"/>
    </source>
</evidence>
<dbReference type="InterPro" id="IPR050529">
    <property type="entry name" value="CYP450_sterol_14alpha_dmase"/>
</dbReference>
<dbReference type="GO" id="GO:0020037">
    <property type="term" value="F:heme binding"/>
    <property type="evidence" value="ECO:0007669"/>
    <property type="project" value="InterPro"/>
</dbReference>
<evidence type="ECO:0000256" key="13">
    <source>
        <dbReference type="PIRNR" id="PIRNR000047"/>
    </source>
</evidence>
<comment type="caution">
    <text evidence="16">The sequence shown here is derived from an EMBL/GenBank/DDBJ whole genome shotgun (WGS) entry which is preliminary data.</text>
</comment>
<evidence type="ECO:0000256" key="4">
    <source>
        <dbReference type="ARBA" id="ARBA00010617"/>
    </source>
</evidence>
<comment type="similarity">
    <text evidence="4 13">Belongs to the cytochrome P450 family.</text>
</comment>
<dbReference type="STRING" id="400727.A0A2T7NTK9"/>
<sequence>MKERKNKAKRRTSLRARAFSVGQRRRVFRTCRALPAQVSEEAGHIFTIRLLNQYLTIIMDPHCYEKFAKEKNFDFDPIQKQVNNNVFSFELKGARKMISEAGKKVNGRYLSSGMESFAKNLQDAFRVFTKSSASNADYNGNVSAEGDAGAEWRREGLRMMTSKTLFSALFYTIFGRSVDPSGEEKVKDFNPQIFHEKFDIFHKFFNYLWIGLPVNLFPKACDALKVLCQQPTSYDMLQRDGSDQDIMGHNLVFLHVNYNSFRVAFWCVYKMVEEPHVLRDLEKELREAIEDRQAEKDESVAFTLEDIDKLPLLDSFLKETLRVTSGVFMVRYCSEDTDFEMSNGEKYTVRKGDRVAMYPPCIHMDPEIFEDPEVFKHDRFVNTTFSKYEKELKNPVFTFGSLCPGKRISMLQTKWFLMNLINSFSLELPEGQKTSPNTAFYGHEILPPVNDVQVHFRPKEGAPVLAFSPRRYYSS</sequence>
<keyword evidence="10" id="KW-0443">Lipid metabolism</keyword>
<accession>A0A2T7NTK9</accession>
<dbReference type="Proteomes" id="UP000245119">
    <property type="component" value="Linkage Group LG9"/>
</dbReference>
<evidence type="ECO:0000313" key="16">
    <source>
        <dbReference type="EMBL" id="PVD24502.1"/>
    </source>
</evidence>
<evidence type="ECO:0008006" key="18">
    <source>
        <dbReference type="Google" id="ProtNLM"/>
    </source>
</evidence>
<dbReference type="PANTHER" id="PTHR24304:SF4">
    <property type="entry name" value="CYTOCHROME P450"/>
    <property type="match status" value="1"/>
</dbReference>
<keyword evidence="12" id="KW-0753">Steroid metabolism</keyword>
<protein>
    <recommendedName>
        <fullName evidence="18">Cytochrome P450</fullName>
    </recommendedName>
</protein>
<dbReference type="GO" id="GO:0005789">
    <property type="term" value="C:endoplasmic reticulum membrane"/>
    <property type="evidence" value="ECO:0007669"/>
    <property type="project" value="UniProtKB-SubCell"/>
</dbReference>
<feature type="binding site" evidence="15">
    <location>
        <position position="259"/>
    </location>
    <ligand>
        <name>substrate</name>
    </ligand>
</feature>
<dbReference type="SUPFAM" id="SSF48264">
    <property type="entry name" value="Cytochrome P450"/>
    <property type="match status" value="1"/>
</dbReference>
<dbReference type="GO" id="GO:0042632">
    <property type="term" value="P:cholesterol homeostasis"/>
    <property type="evidence" value="ECO:0007669"/>
    <property type="project" value="TreeGrafter"/>
</dbReference>
<dbReference type="PANTHER" id="PTHR24304">
    <property type="entry name" value="CYTOCHROME P450 FAMILY 7"/>
    <property type="match status" value="1"/>
</dbReference>
<dbReference type="InterPro" id="IPR002403">
    <property type="entry name" value="Cyt_P450_E_grp-IV"/>
</dbReference>
<dbReference type="InterPro" id="IPR024204">
    <property type="entry name" value="Cyt_P450_CYP7A1-type"/>
</dbReference>
<evidence type="ECO:0000256" key="9">
    <source>
        <dbReference type="ARBA" id="ARBA00023004"/>
    </source>
</evidence>
<evidence type="ECO:0000256" key="3">
    <source>
        <dbReference type="ARBA" id="ARBA00004860"/>
    </source>
</evidence>
<gene>
    <name evidence="16" type="ORF">C0Q70_14985</name>
</gene>
<evidence type="ECO:0000313" key="17">
    <source>
        <dbReference type="Proteomes" id="UP000245119"/>
    </source>
</evidence>
<evidence type="ECO:0000256" key="15">
    <source>
        <dbReference type="PIRSR" id="PIRSR000047-2"/>
    </source>
</evidence>
<proteinExistence type="inferred from homology"/>
<dbReference type="InterPro" id="IPR001128">
    <property type="entry name" value="Cyt_P450"/>
</dbReference>
<keyword evidence="7 13" id="KW-0256">Endoplasmic reticulum</keyword>
<evidence type="ECO:0000256" key="1">
    <source>
        <dbReference type="ARBA" id="ARBA00001971"/>
    </source>
</evidence>
<dbReference type="OrthoDB" id="6692864at2759"/>
<evidence type="ECO:0000256" key="14">
    <source>
        <dbReference type="PIRSR" id="PIRSR000047-1"/>
    </source>
</evidence>
<evidence type="ECO:0000256" key="5">
    <source>
        <dbReference type="ARBA" id="ARBA00022617"/>
    </source>
</evidence>
<evidence type="ECO:0000256" key="2">
    <source>
        <dbReference type="ARBA" id="ARBA00004586"/>
    </source>
</evidence>
<dbReference type="GO" id="GO:0006699">
    <property type="term" value="P:bile acid biosynthetic process"/>
    <property type="evidence" value="ECO:0007669"/>
    <property type="project" value="TreeGrafter"/>
</dbReference>
<evidence type="ECO:0000256" key="10">
    <source>
        <dbReference type="ARBA" id="ARBA00023098"/>
    </source>
</evidence>
<dbReference type="Gene3D" id="1.10.630.10">
    <property type="entry name" value="Cytochrome P450"/>
    <property type="match status" value="1"/>
</dbReference>
<dbReference type="GO" id="GO:0008395">
    <property type="term" value="F:steroid hydroxylase activity"/>
    <property type="evidence" value="ECO:0007669"/>
    <property type="project" value="TreeGrafter"/>
</dbReference>
<evidence type="ECO:0000256" key="11">
    <source>
        <dbReference type="ARBA" id="ARBA00023136"/>
    </source>
</evidence>
<organism evidence="16 17">
    <name type="scientific">Pomacea canaliculata</name>
    <name type="common">Golden apple snail</name>
    <dbReference type="NCBI Taxonomy" id="400727"/>
    <lineage>
        <taxon>Eukaryota</taxon>
        <taxon>Metazoa</taxon>
        <taxon>Spiralia</taxon>
        <taxon>Lophotrochozoa</taxon>
        <taxon>Mollusca</taxon>
        <taxon>Gastropoda</taxon>
        <taxon>Caenogastropoda</taxon>
        <taxon>Architaenioglossa</taxon>
        <taxon>Ampullarioidea</taxon>
        <taxon>Ampullariidae</taxon>
        <taxon>Pomacea</taxon>
    </lineage>
</organism>
<dbReference type="InterPro" id="IPR036396">
    <property type="entry name" value="Cyt_P450_sf"/>
</dbReference>
<evidence type="ECO:0000256" key="12">
    <source>
        <dbReference type="ARBA" id="ARBA00023221"/>
    </source>
</evidence>
<comment type="pathway">
    <text evidence="3">Lipid metabolism; bile acid biosynthesis.</text>
</comment>
<comment type="cofactor">
    <cofactor evidence="1 13 14">
        <name>heme</name>
        <dbReference type="ChEBI" id="CHEBI:30413"/>
    </cofactor>
</comment>
<keyword evidence="17" id="KW-1185">Reference proteome</keyword>
<evidence type="ECO:0000256" key="6">
    <source>
        <dbReference type="ARBA" id="ARBA00022723"/>
    </source>
</evidence>
<keyword evidence="8" id="KW-0560">Oxidoreductase</keyword>
<dbReference type="EMBL" id="PZQS01000009">
    <property type="protein sequence ID" value="PVD24502.1"/>
    <property type="molecule type" value="Genomic_DNA"/>
</dbReference>
<evidence type="ECO:0000256" key="7">
    <source>
        <dbReference type="ARBA" id="ARBA00022824"/>
    </source>
</evidence>
<reference evidence="16 17" key="1">
    <citation type="submission" date="2018-04" db="EMBL/GenBank/DDBJ databases">
        <title>The genome of golden apple snail Pomacea canaliculata provides insight into stress tolerance and invasive adaptation.</title>
        <authorList>
            <person name="Liu C."/>
            <person name="Liu B."/>
            <person name="Ren Y."/>
            <person name="Zhang Y."/>
            <person name="Wang H."/>
            <person name="Li S."/>
            <person name="Jiang F."/>
            <person name="Yin L."/>
            <person name="Zhang G."/>
            <person name="Qian W."/>
            <person name="Fan W."/>
        </authorList>
    </citation>
    <scope>NUCLEOTIDE SEQUENCE [LARGE SCALE GENOMIC DNA]</scope>
    <source>
        <strain evidence="16">SZHN2017</strain>
        <tissue evidence="16">Muscle</tissue>
    </source>
</reference>
<keyword evidence="5 13" id="KW-0349">Heme</keyword>